<feature type="chain" id="PRO_5034808526" description="1-alkyl-2-acetylglycerophosphocholine esterase" evidence="6">
    <location>
        <begin position="21"/>
        <end position="392"/>
    </location>
</feature>
<organism evidence="7 8">
    <name type="scientific">Gomphillus americanus</name>
    <dbReference type="NCBI Taxonomy" id="1940652"/>
    <lineage>
        <taxon>Eukaryota</taxon>
        <taxon>Fungi</taxon>
        <taxon>Dikarya</taxon>
        <taxon>Ascomycota</taxon>
        <taxon>Pezizomycotina</taxon>
        <taxon>Lecanoromycetes</taxon>
        <taxon>OSLEUM clade</taxon>
        <taxon>Ostropomycetidae</taxon>
        <taxon>Ostropales</taxon>
        <taxon>Graphidaceae</taxon>
        <taxon>Gomphilloideae</taxon>
        <taxon>Gomphillus</taxon>
    </lineage>
</organism>
<keyword evidence="2" id="KW-0378">Hydrolase</keyword>
<evidence type="ECO:0000256" key="2">
    <source>
        <dbReference type="ARBA" id="ARBA00022801"/>
    </source>
</evidence>
<dbReference type="Pfam" id="PF03403">
    <property type="entry name" value="PAF-AH_p_II"/>
    <property type="match status" value="1"/>
</dbReference>
<dbReference type="GO" id="GO:0016042">
    <property type="term" value="P:lipid catabolic process"/>
    <property type="evidence" value="ECO:0007669"/>
    <property type="project" value="UniProtKB-KW"/>
</dbReference>
<evidence type="ECO:0000256" key="3">
    <source>
        <dbReference type="ARBA" id="ARBA00022963"/>
    </source>
</evidence>
<evidence type="ECO:0000313" key="7">
    <source>
        <dbReference type="EMBL" id="CAF9913827.1"/>
    </source>
</evidence>
<dbReference type="GO" id="GO:0003847">
    <property type="term" value="F:1-alkyl-2-acetylglycerophosphocholine esterase activity"/>
    <property type="evidence" value="ECO:0007669"/>
    <property type="project" value="UniProtKB-EC"/>
</dbReference>
<dbReference type="AlphaFoldDB" id="A0A8H3EWP5"/>
<keyword evidence="4" id="KW-0443">Lipid metabolism</keyword>
<dbReference type="EMBL" id="CAJPDQ010000008">
    <property type="protein sequence ID" value="CAF9913827.1"/>
    <property type="molecule type" value="Genomic_DNA"/>
</dbReference>
<evidence type="ECO:0000256" key="4">
    <source>
        <dbReference type="ARBA" id="ARBA00023098"/>
    </source>
</evidence>
<dbReference type="PANTHER" id="PTHR10272">
    <property type="entry name" value="PLATELET-ACTIVATING FACTOR ACETYLHYDROLASE"/>
    <property type="match status" value="1"/>
</dbReference>
<proteinExistence type="predicted"/>
<dbReference type="OrthoDB" id="2363873at2759"/>
<dbReference type="PANTHER" id="PTHR10272:SF14">
    <property type="entry name" value="PAF ACETYLHYDROLASE FAMILY PROTEIN"/>
    <property type="match status" value="1"/>
</dbReference>
<sequence length="392" mass="43604">MRSLLKLVCLLPLGFGLSAATSDKIFFPPSTGPWHVGKAQHVLNHTTTNDLFLPSNHNISRFIVLTVLYPTKQAPTESTSLKYIDDKLAQSLEDTWNFTSGSLQKLWTPLQWQPPPEDTTVLPTLLFSPGLDVSCDLSMVMTAEMASYGYTVLCIDHPGEPPYLKIPFSNKGVPGFAINYDWDDDALPRINEIRKADFDAAIAAWPALVKKYKAPFNTTHFIHYGMSLGGSIGEYLVSAYQNVLGGVNYDGTFFDGPFGPGTVDVKKPFLLFHDDYHEGNDTTWTDFESAQTGWWADFRVNGTQHLDFMDTKWWIELTHQKDPSKPVRGTVSGANPHTGTIKAIRCRKVQSAFTRAFFDFVLGKGAGILNEPQPSPSWPEVVLYNSSKPSTS</sequence>
<evidence type="ECO:0000256" key="1">
    <source>
        <dbReference type="ARBA" id="ARBA00013201"/>
    </source>
</evidence>
<evidence type="ECO:0000256" key="6">
    <source>
        <dbReference type="SAM" id="SignalP"/>
    </source>
</evidence>
<evidence type="ECO:0000313" key="8">
    <source>
        <dbReference type="Proteomes" id="UP000664169"/>
    </source>
</evidence>
<gene>
    <name evidence="7" type="ORF">GOMPHAMPRED_008037</name>
</gene>
<keyword evidence="8" id="KW-1185">Reference proteome</keyword>
<keyword evidence="3" id="KW-0442">Lipid degradation</keyword>
<comment type="caution">
    <text evidence="7">The sequence shown here is derived from an EMBL/GenBank/DDBJ whole genome shotgun (WGS) entry which is preliminary data.</text>
</comment>
<dbReference type="Proteomes" id="UP000664169">
    <property type="component" value="Unassembled WGS sequence"/>
</dbReference>
<feature type="region of interest" description="Disordered" evidence="5">
    <location>
        <begin position="372"/>
        <end position="392"/>
    </location>
</feature>
<feature type="signal peptide" evidence="6">
    <location>
        <begin position="1"/>
        <end position="20"/>
    </location>
</feature>
<dbReference type="InterPro" id="IPR029058">
    <property type="entry name" value="AB_hydrolase_fold"/>
</dbReference>
<accession>A0A8H3EWP5</accession>
<dbReference type="SUPFAM" id="SSF53474">
    <property type="entry name" value="alpha/beta-Hydrolases"/>
    <property type="match status" value="1"/>
</dbReference>
<dbReference type="EC" id="3.1.1.47" evidence="1"/>
<reference evidence="7" key="1">
    <citation type="submission" date="2021-03" db="EMBL/GenBank/DDBJ databases">
        <authorList>
            <person name="Tagirdzhanova G."/>
        </authorList>
    </citation>
    <scope>NUCLEOTIDE SEQUENCE</scope>
</reference>
<name>A0A8H3EWP5_9LECA</name>
<protein>
    <recommendedName>
        <fullName evidence="1">1-alkyl-2-acetylglycerophosphocholine esterase</fullName>
        <ecNumber evidence="1">3.1.1.47</ecNumber>
    </recommendedName>
</protein>
<keyword evidence="6" id="KW-0732">Signal</keyword>
<evidence type="ECO:0000256" key="5">
    <source>
        <dbReference type="SAM" id="MobiDB-lite"/>
    </source>
</evidence>
<dbReference type="Gene3D" id="3.40.50.1820">
    <property type="entry name" value="alpha/beta hydrolase"/>
    <property type="match status" value="1"/>
</dbReference>